<comment type="caution">
    <text evidence="2">The sequence shown here is derived from an EMBL/GenBank/DDBJ whole genome shotgun (WGS) entry which is preliminary data.</text>
</comment>
<dbReference type="NCBIfam" id="TIGR04183">
    <property type="entry name" value="Por_Secre_tail"/>
    <property type="match status" value="1"/>
</dbReference>
<dbReference type="Pfam" id="PF18962">
    <property type="entry name" value="Por_Secre_tail"/>
    <property type="match status" value="1"/>
</dbReference>
<dbReference type="InterPro" id="IPR013783">
    <property type="entry name" value="Ig-like_fold"/>
</dbReference>
<reference evidence="2" key="1">
    <citation type="submission" date="2023-07" db="EMBL/GenBank/DDBJ databases">
        <title>The genome sequence of Rhodocytophaga aerolata KACC 12507.</title>
        <authorList>
            <person name="Zhang X."/>
        </authorList>
    </citation>
    <scope>NUCLEOTIDE SEQUENCE</scope>
    <source>
        <strain evidence="2">KACC 12507</strain>
    </source>
</reference>
<keyword evidence="3" id="KW-1185">Reference proteome</keyword>
<evidence type="ECO:0000259" key="1">
    <source>
        <dbReference type="Pfam" id="PF18962"/>
    </source>
</evidence>
<feature type="domain" description="Secretion system C-terminal sorting" evidence="1">
    <location>
        <begin position="2392"/>
        <end position="2466"/>
    </location>
</feature>
<sequence>MTGIRTYAAGSTFVFNGATAQVTGNGFPTSISNLIISNTASTPLVTANQNLAITGTASFSSTTPQTLTLTGDLSGTGTLNMSGGNLAHTLNLQGASNSIGNLITSLTSNSIINYTRNNNQTVFASPNYRNLTISGSGIKTLQGNSITVGNNLSVSATLAFSSTTTQTLNVSGDVSGVGTIDMTGGSRAHVLNLAGDNNSINRLLTTCNSIVNYTGGNNQTIISGTPPNVTYGSLNIVSGIKTLTGPVTVCNLTVNTGATLDLKIHNVNISGNGNVTINGILDAGTGAITGLATSNFILNGIIKVGATLGIDTGITAGNIRVPLANRTYNTGSSIEYNGTTTQVTGTGLPASINSSLIISNPAAVTLSQNLSVSGSLTINSSLIFGTTAAQSLTIQGNLIGTPGGTIDMTGGSLAHTLNLNGTTNAIFDLRTTCYSIITYGAGAGQLTNPIGNTRIISGTETLTINTTECNLIVPVGATLNLNGFTLNVLRSVIVEGTLDLGAGAVTGAGTFTSTAGSALVLGSADGINSGTTLGNIRVSGNRTFDPNTNIIFNRTGTQVTGNGFPLIVGNVTINNGSQVTLSKNLVISNFAAINGMLLHSNTASQTVIISGDLTGSGTIDMSGGNLTHTLNLGGLNNTIGLLKTSTTGNSTVNYDRNGNQTLFSSNNYRSLILSGSGIKTLPGTSSTIGNSLTVSATLVFSTTTPQTVIISGDLSGSGTIDMSGGNLAHTLNLGGLNNSIGTLIPSCNSVINYTASGQQTITAVSPLYNDYTISGTITLTRDIVVCNNLLIPVGATLNLNGYSATVNGSTTVNGTLNAGIGAIKGTGSILLTGTLLTASPDGINAGTSLGSIRVSGSRNLTSGSFTYNGTLPQVTGNGLPASVVNLTIENTAATPTVSLSQSLTISSIANFTSGSLVIGNNTLTLNGRTTLGSATITGGNTSNLIIGGNNTPVMSLPAINNGLFNVTLAKSGTTASLNLPASGLTIYHGGTLTLTNGSINNGDKLLMGDNATAITNITRHVGSLLGTPVFNNQVNVTYVQSVTTGPELPTSSTTLNNLTVGINGFAGLVVTMNADVVVNGTYSMTTNSPTAGISLNGRTLTINGNYNCAQTNNSVFIGSPTSSLIISGANKAVDGTIRFSQATAASRSLQNFTLNRTGTGSAFTISTHAEISNATITSGTLTAIGTDILITNATIESNGKFINNSTAFPLILPSSTITRAFNNETYASVNKFDKIAGTVTSNNTDFTFTRGSGSIYALRSRDFIPAPTAAIIRFDLSVMSAAIQNDAAQLMLGNGFSDDGTRNDASTASRLRFNLTSGNVTLTLPDGTATTSPTAHNTKIWWVVNRSGGTLTYTGPNSSTNTIASGTTDLWVGTNKRSASMKSTAITLSEVKMVFDQGNGSIALKNLQINPIAQLVANVDCWYAGHPVDINITVDAAGGGGALNAGTTLKVQRSMSDGTFNSDLTKDIYGTLTIANPGATTLFTIPVTFPDNYSTLGVKDLGINYRYRILSNDLTSLGILGTANNQPMYYIINPGPETLDPNNATLATVTATTTTYTTSYWGYRLSSGAATIIPIPNTNSVSYTPKLNDFPGPGEYYLVAVSTTGCISNQKKIFVNCSGANLIINGDFNQKGATRLNDLNNNGVLEYHLGDFYTEYNQRLTTGSLPQGSFAIDKNPIQYNGAFCDMTTAAHRAPTAGGIDGGNMLITDASPTGSKILWQQKISNLKVNTNYVFTFWGTSIDRAHQNTLKFGVYVNCYRLGDDIADNYASSCNWVKYSIQINTGNETELTLGIGNVSVAGSGNDVGIDNIEFYECDDQSITFQPLNKFVWIGYTSDWFKSDNWGVCEPNLPACGDNVIIPANLPAGRVYPVITANYPDRTPDTYDVYKGNNINGFNTTTGISLINQAPQVQNITIEPGARLTINSGYNLRICGNMINNGTILGNGTITFYGNTQQNVSGTGQLYNVAIDQGNSTTTAVVKQLSDVTVNGLLDINKASDELVVNGKTLYLNGTISTNPGTITGITSDPTTTTSSLVIGGTGNVNGTLKLTSGSQSLAKLTMNRTSNGQVTLGTPITLVGGTNSLTLMHGVINTTQTNFIRMDELSTVTGSSSTDHLSGGSNVSYVNGPMIKLTNSTSVFTFPVGNSGYLGEIGIEPKDNVANAFRAEYFRPQGFPGAAVDLTTLDFVSPYEYWKLDRVNGTSSGKISLHWTASTNIALLPDWSDLRVARYSLQADTTKEGTTIANGIWQSRGKSAVSPWATSSSGYITSDLISQFSPYTFGSAYYAAALPVEFVDLKATVNNKSIDIEWLTASEHNSDFFIVERSENGKGFTAIQKLPAAGESKFISKYIVTDKNPLSGNNYYRIKQVDKDGKALYSKIVSAHMNTNATQLLDIYPNPSDGRIIYLNLPYKGEIQVTLYNILGVEVYKKKMAADGSILTIQPHTPLSNGIYIVSVEVLNKTYQQKIIVR</sequence>
<organism evidence="2 3">
    <name type="scientific">Rhodocytophaga aerolata</name>
    <dbReference type="NCBI Taxonomy" id="455078"/>
    <lineage>
        <taxon>Bacteria</taxon>
        <taxon>Pseudomonadati</taxon>
        <taxon>Bacteroidota</taxon>
        <taxon>Cytophagia</taxon>
        <taxon>Cytophagales</taxon>
        <taxon>Rhodocytophagaceae</taxon>
        <taxon>Rhodocytophaga</taxon>
    </lineage>
</organism>
<protein>
    <submittedName>
        <fullName evidence="2">T9SS type A sorting domain-containing protein</fullName>
    </submittedName>
</protein>
<dbReference type="EMBL" id="JAUKPO010000076">
    <property type="protein sequence ID" value="MDO1451655.1"/>
    <property type="molecule type" value="Genomic_DNA"/>
</dbReference>
<evidence type="ECO:0000313" key="2">
    <source>
        <dbReference type="EMBL" id="MDO1451655.1"/>
    </source>
</evidence>
<dbReference type="Proteomes" id="UP001168528">
    <property type="component" value="Unassembled WGS sequence"/>
</dbReference>
<gene>
    <name evidence="2" type="ORF">Q0590_35610</name>
</gene>
<dbReference type="InterPro" id="IPR026444">
    <property type="entry name" value="Secre_tail"/>
</dbReference>
<accession>A0ABT8RHT8</accession>
<evidence type="ECO:0000313" key="3">
    <source>
        <dbReference type="Proteomes" id="UP001168528"/>
    </source>
</evidence>
<dbReference type="RefSeq" id="WP_302042452.1">
    <property type="nucleotide sequence ID" value="NZ_JAUKPO010000076.1"/>
</dbReference>
<dbReference type="Gene3D" id="2.60.40.10">
    <property type="entry name" value="Immunoglobulins"/>
    <property type="match status" value="1"/>
</dbReference>
<name>A0ABT8RHT8_9BACT</name>
<proteinExistence type="predicted"/>